<reference evidence="2 3" key="1">
    <citation type="submission" date="2016-01" db="EMBL/GenBank/DDBJ databases">
        <title>Genome sequence of the yeast Holleya sinecauda.</title>
        <authorList>
            <person name="Dietrich F.S."/>
        </authorList>
    </citation>
    <scope>NUCLEOTIDE SEQUENCE [LARGE SCALE GENOMIC DNA]</scope>
    <source>
        <strain evidence="2 3">ATCC 58844</strain>
    </source>
</reference>
<dbReference type="OrthoDB" id="10249433at2759"/>
<dbReference type="EMBL" id="CP014242">
    <property type="protein sequence ID" value="AMD18594.1"/>
    <property type="molecule type" value="Genomic_DNA"/>
</dbReference>
<feature type="domain" description="AB hydrolase-1" evidence="1">
    <location>
        <begin position="87"/>
        <end position="185"/>
    </location>
</feature>
<dbReference type="AlphaFoldDB" id="A0A109UW40"/>
<dbReference type="InterPro" id="IPR029058">
    <property type="entry name" value="AB_hydrolase_fold"/>
</dbReference>
<dbReference type="SUPFAM" id="SSF53474">
    <property type="entry name" value="alpha/beta-Hydrolases"/>
    <property type="match status" value="1"/>
</dbReference>
<gene>
    <name evidence="2" type="ORF">AW171_hschr2102</name>
</gene>
<dbReference type="InterPro" id="IPR000073">
    <property type="entry name" value="AB_hydrolase_1"/>
</dbReference>
<dbReference type="PANTHER" id="PTHR12277">
    <property type="entry name" value="ALPHA/BETA HYDROLASE DOMAIN-CONTAINING PROTEIN"/>
    <property type="match status" value="1"/>
</dbReference>
<dbReference type="GO" id="GO:0008474">
    <property type="term" value="F:palmitoyl-(protein) hydrolase activity"/>
    <property type="evidence" value="ECO:0007669"/>
    <property type="project" value="TreeGrafter"/>
</dbReference>
<keyword evidence="3" id="KW-1185">Reference proteome</keyword>
<dbReference type="Gene3D" id="3.40.50.1820">
    <property type="entry name" value="alpha/beta hydrolase"/>
    <property type="match status" value="1"/>
</dbReference>
<dbReference type="STRING" id="45286.A0A109UW40"/>
<dbReference type="GeneID" id="28721462"/>
<evidence type="ECO:0000259" key="1">
    <source>
        <dbReference type="Pfam" id="PF00561"/>
    </source>
</evidence>
<dbReference type="Pfam" id="PF00561">
    <property type="entry name" value="Abhydrolase_1"/>
    <property type="match status" value="1"/>
</dbReference>
<dbReference type="RefSeq" id="XP_017985590.1">
    <property type="nucleotide sequence ID" value="XM_018130314.1"/>
</dbReference>
<sequence>MLERIGKMVFGGAAVAVSACLGALYVYQNKLVYPSWAQGARMHVDTPDMYGLPYKELRLITNDGVEIRAFDIRNQNSKAVFLVLAPNAGNIGYFLSIAELLYKQFGLSVLLYSYRGYGFSGGEPSEQGLKLDADCVMEYISRERFFSSRKVILYGRSLGGANAIYIARKYGRLCDAMVLENTFLSIPKVIPYIFPLLKYVACMCHEIWNSEAEMPLVDSSLPVLFLSGQNDEIVPPAHMKTLFDLCPSTSKQFFTFPLGYHNDTIVQPGYWDIVHDFLQKNKVL</sequence>
<accession>A0A109UW40</accession>
<name>A0A109UW40_9SACH</name>
<dbReference type="Proteomes" id="UP000243052">
    <property type="component" value="Chromosome ii"/>
</dbReference>
<dbReference type="GO" id="GO:0016020">
    <property type="term" value="C:membrane"/>
    <property type="evidence" value="ECO:0007669"/>
    <property type="project" value="TreeGrafter"/>
</dbReference>
<evidence type="ECO:0000313" key="2">
    <source>
        <dbReference type="EMBL" id="AMD18594.1"/>
    </source>
</evidence>
<dbReference type="PROSITE" id="PS51257">
    <property type="entry name" value="PROKAR_LIPOPROTEIN"/>
    <property type="match status" value="1"/>
</dbReference>
<organism evidence="2 3">
    <name type="scientific">Eremothecium sinecaudum</name>
    <dbReference type="NCBI Taxonomy" id="45286"/>
    <lineage>
        <taxon>Eukaryota</taxon>
        <taxon>Fungi</taxon>
        <taxon>Dikarya</taxon>
        <taxon>Ascomycota</taxon>
        <taxon>Saccharomycotina</taxon>
        <taxon>Saccharomycetes</taxon>
        <taxon>Saccharomycetales</taxon>
        <taxon>Saccharomycetaceae</taxon>
        <taxon>Eremothecium</taxon>
    </lineage>
</organism>
<dbReference type="PANTHER" id="PTHR12277:SF81">
    <property type="entry name" value="PROTEIN ABHD13"/>
    <property type="match status" value="1"/>
</dbReference>
<evidence type="ECO:0000313" key="3">
    <source>
        <dbReference type="Proteomes" id="UP000243052"/>
    </source>
</evidence>
<protein>
    <submittedName>
        <fullName evidence="2">HBL308Wp</fullName>
    </submittedName>
</protein>
<proteinExistence type="predicted"/>